<dbReference type="InterPro" id="IPR013785">
    <property type="entry name" value="Aldolase_TIM"/>
</dbReference>
<evidence type="ECO:0000256" key="3">
    <source>
        <dbReference type="ARBA" id="ARBA00022643"/>
    </source>
</evidence>
<dbReference type="SUPFAM" id="SSF51395">
    <property type="entry name" value="FMN-linked oxidoreductases"/>
    <property type="match status" value="1"/>
</dbReference>
<evidence type="ECO:0000256" key="2">
    <source>
        <dbReference type="ARBA" id="ARBA00022630"/>
    </source>
</evidence>
<keyword evidence="5 7" id="KW-0560">Oxidoreductase</keyword>
<dbReference type="InterPro" id="IPR044152">
    <property type="entry name" value="YqjM-like"/>
</dbReference>
<sequence>MAGLFDSYTIKGLEIKNRIMMSPMCQYQAQEDGTVTPWHFVHYGARAIGGVGLVMIEASGVEARGRISTRDVGIWSDQHIAGLKGIVDFGKSYGAKMAIQLAHAGTKAETPEQNVAPSAYTRFERYQTPHALSRGEIAEIVEKFRQAAERAVTAGFDAVEIHGAHGYLIHQFLSPITNKREDEYGGSMENRLRFAKEVIAAIKAVIPEEMPLLMRVSAVEYSEEGYSLDEMIEMVKHFKAAGVDLVDVSSGGSLPEAPPAIYPGYQLSFAEAIRRGANIPTIAVGILEHPALAEEAVRNERADLIAIGRELLRNPHYAKSAALELRAELELPNVYSRAF</sequence>
<gene>
    <name evidence="7" type="primary">namA</name>
    <name evidence="7" type="ORF">ACFSOY_12640</name>
</gene>
<organism evidence="7 8">
    <name type="scientific">Tumebacillus lipolyticus</name>
    <dbReference type="NCBI Taxonomy" id="1280370"/>
    <lineage>
        <taxon>Bacteria</taxon>
        <taxon>Bacillati</taxon>
        <taxon>Bacillota</taxon>
        <taxon>Bacilli</taxon>
        <taxon>Bacillales</taxon>
        <taxon>Alicyclobacillaceae</taxon>
        <taxon>Tumebacillus</taxon>
    </lineage>
</organism>
<dbReference type="PANTHER" id="PTHR43303">
    <property type="entry name" value="NADPH DEHYDROGENASE C23G7.10C-RELATED"/>
    <property type="match status" value="1"/>
</dbReference>
<evidence type="ECO:0000259" key="6">
    <source>
        <dbReference type="Pfam" id="PF00724"/>
    </source>
</evidence>
<evidence type="ECO:0000313" key="7">
    <source>
        <dbReference type="EMBL" id="MFD2170830.1"/>
    </source>
</evidence>
<keyword evidence="2" id="KW-0285">Flavoprotein</keyword>
<dbReference type="Proteomes" id="UP001597343">
    <property type="component" value="Unassembled WGS sequence"/>
</dbReference>
<dbReference type="PANTHER" id="PTHR43303:SF4">
    <property type="entry name" value="NADPH DEHYDROGENASE C23G7.10C-RELATED"/>
    <property type="match status" value="1"/>
</dbReference>
<dbReference type="Pfam" id="PF00724">
    <property type="entry name" value="Oxidored_FMN"/>
    <property type="match status" value="1"/>
</dbReference>
<evidence type="ECO:0000256" key="5">
    <source>
        <dbReference type="ARBA" id="ARBA00023002"/>
    </source>
</evidence>
<dbReference type="NCBIfam" id="NF010047">
    <property type="entry name" value="PRK13523.1"/>
    <property type="match status" value="1"/>
</dbReference>
<comment type="cofactor">
    <cofactor evidence="1">
        <name>FMN</name>
        <dbReference type="ChEBI" id="CHEBI:58210"/>
    </cofactor>
</comment>
<reference evidence="8" key="1">
    <citation type="journal article" date="2019" name="Int. J. Syst. Evol. Microbiol.">
        <title>The Global Catalogue of Microorganisms (GCM) 10K type strain sequencing project: providing services to taxonomists for standard genome sequencing and annotation.</title>
        <authorList>
            <consortium name="The Broad Institute Genomics Platform"/>
            <consortium name="The Broad Institute Genome Sequencing Center for Infectious Disease"/>
            <person name="Wu L."/>
            <person name="Ma J."/>
        </authorList>
    </citation>
    <scope>NUCLEOTIDE SEQUENCE [LARGE SCALE GENOMIC DNA]</scope>
    <source>
        <strain evidence="8">CGMCC 1.13574</strain>
    </source>
</reference>
<dbReference type="GO" id="GO:0003959">
    <property type="term" value="F:NADPH dehydrogenase activity"/>
    <property type="evidence" value="ECO:0007669"/>
    <property type="project" value="UniProtKB-EC"/>
</dbReference>
<proteinExistence type="predicted"/>
<dbReference type="CDD" id="cd02932">
    <property type="entry name" value="OYE_YqiM_FMN"/>
    <property type="match status" value="1"/>
</dbReference>
<dbReference type="InterPro" id="IPR001155">
    <property type="entry name" value="OxRdtase_FMN_N"/>
</dbReference>
<keyword evidence="3" id="KW-0288">FMN</keyword>
<evidence type="ECO:0000313" key="8">
    <source>
        <dbReference type="Proteomes" id="UP001597343"/>
    </source>
</evidence>
<keyword evidence="4" id="KW-0521">NADP</keyword>
<dbReference type="RefSeq" id="WP_386047154.1">
    <property type="nucleotide sequence ID" value="NZ_JBHUIO010000008.1"/>
</dbReference>
<keyword evidence="8" id="KW-1185">Reference proteome</keyword>
<accession>A0ABW4ZYH3</accession>
<evidence type="ECO:0000256" key="4">
    <source>
        <dbReference type="ARBA" id="ARBA00022857"/>
    </source>
</evidence>
<dbReference type="EC" id="1.6.99.1" evidence="7"/>
<evidence type="ECO:0000256" key="1">
    <source>
        <dbReference type="ARBA" id="ARBA00001917"/>
    </source>
</evidence>
<dbReference type="EMBL" id="JBHUIO010000008">
    <property type="protein sequence ID" value="MFD2170830.1"/>
    <property type="molecule type" value="Genomic_DNA"/>
</dbReference>
<protein>
    <submittedName>
        <fullName evidence="7">NADPH dehydrogenase NamA</fullName>
        <ecNumber evidence="7">1.6.99.1</ecNumber>
    </submittedName>
</protein>
<dbReference type="Gene3D" id="3.20.20.70">
    <property type="entry name" value="Aldolase class I"/>
    <property type="match status" value="1"/>
</dbReference>
<comment type="caution">
    <text evidence="7">The sequence shown here is derived from an EMBL/GenBank/DDBJ whole genome shotgun (WGS) entry which is preliminary data.</text>
</comment>
<feature type="domain" description="NADH:flavin oxidoreductase/NADH oxidase N-terminal" evidence="6">
    <location>
        <begin position="4"/>
        <end position="323"/>
    </location>
</feature>
<name>A0ABW4ZYH3_9BACL</name>